<evidence type="ECO:0000256" key="8">
    <source>
        <dbReference type="ARBA" id="ARBA00023239"/>
    </source>
</evidence>
<evidence type="ECO:0000256" key="5">
    <source>
        <dbReference type="ARBA" id="ARBA00022723"/>
    </source>
</evidence>
<sequence length="362" mass="39978">MGVQDVLSRKTGVIYGDDVLALFKHARENKYAIPAINCTSSSTVVASLEAARDAKSPIVLQVSNGGAAYFAGKGVDNKDQFASIQGSIAAAHYIRAIAPAYGIPVVLHTDHCAKKLLPWLDGMLEADEKFFKETGEPLFSSHMIDLSEEPVDWNVETTAKYLKRAAPMKQWLEMEIGITGGEEDGVNNEDVDNNSLYTQPEDIWNIYKNLEPISPYFSIAAGFGNVHGVYKPGNVKLQPELLGKHQKYVQEQLASKADSDKPVFFVFHGGSGSEKSDYLTAISHGVVKVNMDTDMQFAYLAGIRDYVLNKKDYVLTMVGNPEGADKPNKKFFDPRVWVREGEKTMSKRVAEALKDFNTANQI</sequence>
<gene>
    <name evidence="10" type="ORF">PG993_004500</name>
</gene>
<reference evidence="10 11" key="1">
    <citation type="submission" date="2023-01" db="EMBL/GenBank/DDBJ databases">
        <title>Analysis of 21 Apiospora genomes using comparative genomics revels a genus with tremendous synthesis potential of carbohydrate active enzymes and secondary metabolites.</title>
        <authorList>
            <person name="Sorensen T."/>
        </authorList>
    </citation>
    <scope>NUCLEOTIDE SEQUENCE [LARGE SCALE GENOMIC DNA]</scope>
    <source>
        <strain evidence="10 11">CBS 33761</strain>
    </source>
</reference>
<dbReference type="InterPro" id="IPR006411">
    <property type="entry name" value="Fruct_bisP_bact"/>
</dbReference>
<dbReference type="PIRSF" id="PIRSF001359">
    <property type="entry name" value="F_bP_aldolase_II"/>
    <property type="match status" value="1"/>
</dbReference>
<comment type="catalytic activity">
    <reaction evidence="1 9">
        <text>beta-D-fructose 1,6-bisphosphate = D-glyceraldehyde 3-phosphate + dihydroxyacetone phosphate</text>
        <dbReference type="Rhea" id="RHEA:14729"/>
        <dbReference type="ChEBI" id="CHEBI:32966"/>
        <dbReference type="ChEBI" id="CHEBI:57642"/>
        <dbReference type="ChEBI" id="CHEBI:59776"/>
        <dbReference type="EC" id="4.1.2.13"/>
    </reaction>
</comment>
<evidence type="ECO:0000256" key="3">
    <source>
        <dbReference type="ARBA" id="ARBA00005812"/>
    </source>
</evidence>
<evidence type="ECO:0000256" key="1">
    <source>
        <dbReference type="ARBA" id="ARBA00000441"/>
    </source>
</evidence>
<dbReference type="Proteomes" id="UP001444661">
    <property type="component" value="Unassembled WGS sequence"/>
</dbReference>
<comment type="caution">
    <text evidence="10">The sequence shown here is derived from an EMBL/GenBank/DDBJ whole genome shotgun (WGS) entry which is preliminary data.</text>
</comment>
<keyword evidence="11" id="KW-1185">Reference proteome</keyword>
<protein>
    <recommendedName>
        <fullName evidence="4 9">Fructose-bisphosphate aldolase</fullName>
        <shortName evidence="9">FBP aldolase</shortName>
        <ecNumber evidence="4 9">4.1.2.13</ecNumber>
    </recommendedName>
</protein>
<name>A0ABR1TCX6_9PEZI</name>
<evidence type="ECO:0000256" key="4">
    <source>
        <dbReference type="ARBA" id="ARBA00013068"/>
    </source>
</evidence>
<evidence type="ECO:0000313" key="10">
    <source>
        <dbReference type="EMBL" id="KAK8044476.1"/>
    </source>
</evidence>
<dbReference type="NCBIfam" id="NF006628">
    <property type="entry name" value="PRK09197.1"/>
    <property type="match status" value="1"/>
</dbReference>
<evidence type="ECO:0000256" key="6">
    <source>
        <dbReference type="ARBA" id="ARBA00022833"/>
    </source>
</evidence>
<dbReference type="SUPFAM" id="SSF51569">
    <property type="entry name" value="Aldolase"/>
    <property type="match status" value="1"/>
</dbReference>
<dbReference type="PANTHER" id="PTHR30559:SF0">
    <property type="entry name" value="FRUCTOSE-BISPHOSPHATE ALDOLASE"/>
    <property type="match status" value="1"/>
</dbReference>
<organism evidence="10 11">
    <name type="scientific">Apiospora rasikravindrae</name>
    <dbReference type="NCBI Taxonomy" id="990691"/>
    <lineage>
        <taxon>Eukaryota</taxon>
        <taxon>Fungi</taxon>
        <taxon>Dikarya</taxon>
        <taxon>Ascomycota</taxon>
        <taxon>Pezizomycotina</taxon>
        <taxon>Sordariomycetes</taxon>
        <taxon>Xylariomycetidae</taxon>
        <taxon>Amphisphaeriales</taxon>
        <taxon>Apiosporaceae</taxon>
        <taxon>Apiospora</taxon>
    </lineage>
</organism>
<dbReference type="PROSITE" id="PS00806">
    <property type="entry name" value="ALDOLASE_CLASS_II_2"/>
    <property type="match status" value="1"/>
</dbReference>
<dbReference type="NCBIfam" id="TIGR01520">
    <property type="entry name" value="FruBisAldo_II_A"/>
    <property type="match status" value="1"/>
</dbReference>
<dbReference type="EC" id="4.1.2.13" evidence="4 9"/>
<dbReference type="PROSITE" id="PS00602">
    <property type="entry name" value="ALDOLASE_CLASS_II_1"/>
    <property type="match status" value="1"/>
</dbReference>
<keyword evidence="8 9" id="KW-0456">Lyase</keyword>
<evidence type="ECO:0000256" key="9">
    <source>
        <dbReference type="RuleBase" id="RU366023"/>
    </source>
</evidence>
<dbReference type="CDD" id="cd00946">
    <property type="entry name" value="FBP_aldolase_IIA"/>
    <property type="match status" value="1"/>
</dbReference>
<dbReference type="InterPro" id="IPR000771">
    <property type="entry name" value="FBA_II"/>
</dbReference>
<keyword evidence="6 9" id="KW-0862">Zinc</keyword>
<keyword evidence="7 9" id="KW-0324">Glycolysis</keyword>
<dbReference type="EMBL" id="JAQQWK010000003">
    <property type="protein sequence ID" value="KAK8044476.1"/>
    <property type="molecule type" value="Genomic_DNA"/>
</dbReference>
<dbReference type="NCBIfam" id="TIGR00167">
    <property type="entry name" value="cbbA"/>
    <property type="match status" value="1"/>
</dbReference>
<dbReference type="PANTHER" id="PTHR30559">
    <property type="entry name" value="FRUCTOSE-BISPHOSPHATE ALDOLASE CLASS 2"/>
    <property type="match status" value="1"/>
</dbReference>
<dbReference type="Gene3D" id="3.20.20.70">
    <property type="entry name" value="Aldolase class I"/>
    <property type="match status" value="1"/>
</dbReference>
<comment type="cofactor">
    <cofactor evidence="9">
        <name>Zn(2+)</name>
        <dbReference type="ChEBI" id="CHEBI:29105"/>
    </cofactor>
    <text evidence="9">Binds 2 Zn(2+) ions per subunit. One is catalytic and the other provides a structural contribution.</text>
</comment>
<comment type="similarity">
    <text evidence="3 9">Belongs to the class II fructose-bisphosphate aldolase family.</text>
</comment>
<evidence type="ECO:0000256" key="7">
    <source>
        <dbReference type="ARBA" id="ARBA00023152"/>
    </source>
</evidence>
<proteinExistence type="inferred from homology"/>
<dbReference type="InterPro" id="IPR013785">
    <property type="entry name" value="Aldolase_TIM"/>
</dbReference>
<comment type="function">
    <text evidence="9">Catalyzes the aldol condensation of dihydroxyacetone phosphate (DHAP or glycerone-phosphate) with glyceraldehyde 3-phosphate (G3P) to form fructose 1,6-bisphosphate (FBP) in gluconeogenesis and the reverse reaction in glycolysis.</text>
</comment>
<evidence type="ECO:0000313" key="11">
    <source>
        <dbReference type="Proteomes" id="UP001444661"/>
    </source>
</evidence>
<accession>A0ABR1TCX6</accession>
<keyword evidence="5 9" id="KW-0479">Metal-binding</keyword>
<comment type="pathway">
    <text evidence="2 9">Carbohydrate degradation; glycolysis; D-glyceraldehyde 3-phosphate and glycerone phosphate from D-glucose: step 4/4.</text>
</comment>
<dbReference type="Pfam" id="PF01116">
    <property type="entry name" value="F_bP_aldolase"/>
    <property type="match status" value="1"/>
</dbReference>
<evidence type="ECO:0000256" key="2">
    <source>
        <dbReference type="ARBA" id="ARBA00004714"/>
    </source>
</evidence>